<evidence type="ECO:0000259" key="1">
    <source>
        <dbReference type="Pfam" id="PF13966"/>
    </source>
</evidence>
<dbReference type="AlphaFoldDB" id="A0ABD3H028"/>
<feature type="domain" description="Reverse transcriptase zinc-binding" evidence="1">
    <location>
        <begin position="159"/>
        <end position="237"/>
    </location>
</feature>
<reference evidence="2 3" key="1">
    <citation type="submission" date="2024-09" db="EMBL/GenBank/DDBJ databases">
        <title>Chromosome-scale assembly of Riccia sorocarpa.</title>
        <authorList>
            <person name="Paukszto L."/>
        </authorList>
    </citation>
    <scope>NUCLEOTIDE SEQUENCE [LARGE SCALE GENOMIC DNA]</scope>
    <source>
        <strain evidence="2">LP-2024</strain>
        <tissue evidence="2">Aerial parts of the thallus</tissue>
    </source>
</reference>
<dbReference type="EMBL" id="JBJQOH010000006">
    <property type="protein sequence ID" value="KAL3683750.1"/>
    <property type="molecule type" value="Genomic_DNA"/>
</dbReference>
<dbReference type="Proteomes" id="UP001633002">
    <property type="component" value="Unassembled WGS sequence"/>
</dbReference>
<dbReference type="InterPro" id="IPR026960">
    <property type="entry name" value="RVT-Znf"/>
</dbReference>
<organism evidence="2 3">
    <name type="scientific">Riccia sorocarpa</name>
    <dbReference type="NCBI Taxonomy" id="122646"/>
    <lineage>
        <taxon>Eukaryota</taxon>
        <taxon>Viridiplantae</taxon>
        <taxon>Streptophyta</taxon>
        <taxon>Embryophyta</taxon>
        <taxon>Marchantiophyta</taxon>
        <taxon>Marchantiopsida</taxon>
        <taxon>Marchantiidae</taxon>
        <taxon>Marchantiales</taxon>
        <taxon>Ricciaceae</taxon>
        <taxon>Riccia</taxon>
    </lineage>
</organism>
<keyword evidence="3" id="KW-1185">Reference proteome</keyword>
<evidence type="ECO:0000313" key="2">
    <source>
        <dbReference type="EMBL" id="KAL3683750.1"/>
    </source>
</evidence>
<gene>
    <name evidence="2" type="ORF">R1sor_001772</name>
</gene>
<evidence type="ECO:0000313" key="3">
    <source>
        <dbReference type="Proteomes" id="UP001633002"/>
    </source>
</evidence>
<sequence>MLPYLLNFLLGGESARVALAPLLFALSTIPFILAIQDKAKTGDLKQITLPGNVALDVCALADDTAVFLNRRKLPWEDHGPVVPNLGSLSSFQVLDGSRDSILLSKLLSIPSVPGEFHFQTQHWRLHPAQSKHAFPLSVSTAYATLATTYAPDWFQVLNSRWQVHWSRVEWASILSLIWGKGIPKREGIFLWRMLFMGFFTGQRAYKFGHPSSSCAACGIQEDIVHIFISCPAALRLWSTIRDNCVLMSTVLSDLLTSTSIPSALLQISNLRGGLKIASLLLLVHGFRACWRRRCAILFKGVTKSYTWVSVVISTIETLLAEAAVVSDK</sequence>
<dbReference type="Pfam" id="PF13966">
    <property type="entry name" value="zf-RVT"/>
    <property type="match status" value="1"/>
</dbReference>
<comment type="caution">
    <text evidence="2">The sequence shown here is derived from an EMBL/GenBank/DDBJ whole genome shotgun (WGS) entry which is preliminary data.</text>
</comment>
<protein>
    <recommendedName>
        <fullName evidence="1">Reverse transcriptase zinc-binding domain-containing protein</fullName>
    </recommendedName>
</protein>
<proteinExistence type="predicted"/>
<accession>A0ABD3H028</accession>
<name>A0ABD3H028_9MARC</name>